<keyword evidence="6 12" id="KW-0441">Lipid A biosynthesis</keyword>
<dbReference type="Gene3D" id="3.30.230.20">
    <property type="entry name" value="lpxc deacetylase, domain 1"/>
    <property type="match status" value="1"/>
</dbReference>
<gene>
    <name evidence="12" type="primary">lpxC</name>
    <name evidence="13" type="ORF">DFE_0369</name>
</gene>
<evidence type="ECO:0000256" key="6">
    <source>
        <dbReference type="ARBA" id="ARBA00022556"/>
    </source>
</evidence>
<proteinExistence type="inferred from homology"/>
<evidence type="ECO:0000256" key="7">
    <source>
        <dbReference type="ARBA" id="ARBA00022723"/>
    </source>
</evidence>
<dbReference type="GO" id="GO:0009245">
    <property type="term" value="P:lipid A biosynthetic process"/>
    <property type="evidence" value="ECO:0007669"/>
    <property type="project" value="UniProtKB-UniRule"/>
</dbReference>
<dbReference type="EMBL" id="AP017378">
    <property type="protein sequence ID" value="BBD07095.1"/>
    <property type="molecule type" value="Genomic_DNA"/>
</dbReference>
<keyword evidence="7 12" id="KW-0479">Metal-binding</keyword>
<evidence type="ECO:0000256" key="9">
    <source>
        <dbReference type="ARBA" id="ARBA00022833"/>
    </source>
</evidence>
<comment type="similarity">
    <text evidence="12">Belongs to the LpxC family.</text>
</comment>
<feature type="active site" description="Proton donor" evidence="12">
    <location>
        <position position="262"/>
    </location>
</feature>
<dbReference type="SUPFAM" id="SSF54211">
    <property type="entry name" value="Ribosomal protein S5 domain 2-like"/>
    <property type="match status" value="2"/>
</dbReference>
<keyword evidence="10 12" id="KW-0443">Lipid metabolism</keyword>
<name>A0A2Z6AV72_9BACT</name>
<dbReference type="AlphaFoldDB" id="A0A2Z6AV72"/>
<evidence type="ECO:0000256" key="2">
    <source>
        <dbReference type="ARBA" id="ARBA00002923"/>
    </source>
</evidence>
<dbReference type="HAMAP" id="MF_00388">
    <property type="entry name" value="LpxC"/>
    <property type="match status" value="1"/>
</dbReference>
<reference evidence="13 14" key="1">
    <citation type="journal article" date="2018" name="Sci. Adv.">
        <title>Multi-heme cytochromes provide a pathway for survival in energy-limited environments.</title>
        <authorList>
            <person name="Deng X."/>
            <person name="Dohmae N."/>
            <person name="Nealson K.H."/>
            <person name="Hashimoto K."/>
            <person name="Okamoto A."/>
        </authorList>
    </citation>
    <scope>NUCLEOTIDE SEQUENCE [LARGE SCALE GENOMIC DNA]</scope>
    <source>
        <strain evidence="13 14">IS5</strain>
    </source>
</reference>
<keyword evidence="5 12" id="KW-0444">Lipid biosynthesis</keyword>
<organism evidence="13 14">
    <name type="scientific">Desulfovibrio ferrophilus</name>
    <dbReference type="NCBI Taxonomy" id="241368"/>
    <lineage>
        <taxon>Bacteria</taxon>
        <taxon>Pseudomonadati</taxon>
        <taxon>Thermodesulfobacteriota</taxon>
        <taxon>Desulfovibrionia</taxon>
        <taxon>Desulfovibrionales</taxon>
        <taxon>Desulfovibrionaceae</taxon>
        <taxon>Desulfovibrio</taxon>
    </lineage>
</organism>
<keyword evidence="14" id="KW-1185">Reference proteome</keyword>
<dbReference type="Gene3D" id="3.30.1700.10">
    <property type="entry name" value="lpxc deacetylase, domain 2"/>
    <property type="match status" value="1"/>
</dbReference>
<dbReference type="PANTHER" id="PTHR33694:SF1">
    <property type="entry name" value="UDP-3-O-ACYL-N-ACETYLGLUCOSAMINE DEACETYLASE 1, MITOCHONDRIAL-RELATED"/>
    <property type="match status" value="1"/>
</dbReference>
<dbReference type="InterPro" id="IPR011334">
    <property type="entry name" value="UDP-acyl_GlcNac_deAcase_C"/>
</dbReference>
<keyword evidence="8 12" id="KW-0378">Hydrolase</keyword>
<dbReference type="InterPro" id="IPR015870">
    <property type="entry name" value="UDP-acyl_N-AcGlcN_deAcase_N"/>
</dbReference>
<dbReference type="OrthoDB" id="9802746at2"/>
<evidence type="ECO:0000256" key="10">
    <source>
        <dbReference type="ARBA" id="ARBA00023098"/>
    </source>
</evidence>
<dbReference type="NCBIfam" id="TIGR00325">
    <property type="entry name" value="lpxC"/>
    <property type="match status" value="1"/>
</dbReference>
<evidence type="ECO:0000256" key="12">
    <source>
        <dbReference type="HAMAP-Rule" id="MF_00388"/>
    </source>
</evidence>
<feature type="binding site" evidence="12">
    <location>
        <position position="235"/>
    </location>
    <ligand>
        <name>Zn(2+)</name>
        <dbReference type="ChEBI" id="CHEBI:29105"/>
    </ligand>
</feature>
<feature type="binding site" evidence="12">
    <location>
        <position position="239"/>
    </location>
    <ligand>
        <name>Zn(2+)</name>
        <dbReference type="ChEBI" id="CHEBI:29105"/>
    </ligand>
</feature>
<evidence type="ECO:0000313" key="14">
    <source>
        <dbReference type="Proteomes" id="UP000269883"/>
    </source>
</evidence>
<evidence type="ECO:0000256" key="1">
    <source>
        <dbReference type="ARBA" id="ARBA00001947"/>
    </source>
</evidence>
<comment type="cofactor">
    <cofactor evidence="1 12">
        <name>Zn(2+)</name>
        <dbReference type="ChEBI" id="CHEBI:29105"/>
    </cofactor>
</comment>
<comment type="pathway">
    <text evidence="3 12">Glycolipid biosynthesis; lipid IV(A) biosynthesis; lipid IV(A) from (3R)-3-hydroxytetradecanoyl-[acyl-carrier-protein] and UDP-N-acetyl-alpha-D-glucosamine: step 2/6.</text>
</comment>
<dbReference type="UniPathway" id="UPA00359">
    <property type="reaction ID" value="UER00478"/>
</dbReference>
<keyword evidence="9 12" id="KW-0862">Zinc</keyword>
<evidence type="ECO:0000256" key="3">
    <source>
        <dbReference type="ARBA" id="ARBA00005002"/>
    </source>
</evidence>
<dbReference type="PANTHER" id="PTHR33694">
    <property type="entry name" value="UDP-3-O-ACYL-N-ACETYLGLUCOSAMINE DEACETYLASE 1, MITOCHONDRIAL-RELATED"/>
    <property type="match status" value="1"/>
</dbReference>
<dbReference type="GO" id="GO:0046872">
    <property type="term" value="F:metal ion binding"/>
    <property type="evidence" value="ECO:0007669"/>
    <property type="project" value="UniProtKB-KW"/>
</dbReference>
<evidence type="ECO:0000256" key="8">
    <source>
        <dbReference type="ARBA" id="ARBA00022801"/>
    </source>
</evidence>
<evidence type="ECO:0000256" key="11">
    <source>
        <dbReference type="ARBA" id="ARBA00024535"/>
    </source>
</evidence>
<dbReference type="Proteomes" id="UP000269883">
    <property type="component" value="Chromosome"/>
</dbReference>
<protein>
    <recommendedName>
        <fullName evidence="4 12">UDP-3-O-acyl-N-acetylglucosamine deacetylase</fullName>
        <shortName evidence="12">UDP-3-O-acyl-GlcNAc deacetylase</shortName>
        <ecNumber evidence="4 12">3.5.1.108</ecNumber>
    </recommendedName>
    <alternativeName>
        <fullName evidence="12">UDP-3-O-[R-3-hydroxymyristoyl]-N-acetylglucosamine deacetylase</fullName>
    </alternativeName>
</protein>
<accession>A0A2Z6AV72</accession>
<comment type="function">
    <text evidence="2 12">Catalyzes the hydrolysis of UDP-3-O-myristoyl-N-acetylglucosamine to form UDP-3-O-myristoylglucosamine and acetate, the committed step in lipid A biosynthesis.</text>
</comment>
<evidence type="ECO:0000313" key="13">
    <source>
        <dbReference type="EMBL" id="BBD07095.1"/>
    </source>
</evidence>
<comment type="catalytic activity">
    <reaction evidence="11 12">
        <text>a UDP-3-O-[(3R)-3-hydroxyacyl]-N-acetyl-alpha-D-glucosamine + H2O = a UDP-3-O-[(3R)-3-hydroxyacyl]-alpha-D-glucosamine + acetate</text>
        <dbReference type="Rhea" id="RHEA:67816"/>
        <dbReference type="ChEBI" id="CHEBI:15377"/>
        <dbReference type="ChEBI" id="CHEBI:30089"/>
        <dbReference type="ChEBI" id="CHEBI:137740"/>
        <dbReference type="ChEBI" id="CHEBI:173225"/>
        <dbReference type="EC" id="3.5.1.108"/>
    </reaction>
</comment>
<dbReference type="InterPro" id="IPR004463">
    <property type="entry name" value="UDP-acyl_GlcNac_deAcase"/>
</dbReference>
<evidence type="ECO:0000256" key="4">
    <source>
        <dbReference type="ARBA" id="ARBA00012745"/>
    </source>
</evidence>
<dbReference type="GO" id="GO:0103117">
    <property type="term" value="F:UDP-3-O-acyl-N-acetylglucosamine deacetylase activity"/>
    <property type="evidence" value="ECO:0007669"/>
    <property type="project" value="UniProtKB-UniRule"/>
</dbReference>
<dbReference type="GO" id="GO:0016020">
    <property type="term" value="C:membrane"/>
    <property type="evidence" value="ECO:0007669"/>
    <property type="project" value="GOC"/>
</dbReference>
<feature type="binding site" evidence="12">
    <location>
        <position position="78"/>
    </location>
    <ligand>
        <name>Zn(2+)</name>
        <dbReference type="ChEBI" id="CHEBI:29105"/>
    </ligand>
</feature>
<sequence>MHLQTTISKTVRCSGVGLHSGRKVGLELIPADADSGIVFCLKTLDGEKFITPSPENVVGTGLATTLGNGDGSVATVEHLLAALRGLGIDNILVKADGSEIPIMDGSAASFVYLLRSAGLSKLNKPRRVLAVTKSFEHKDGEKSIKARPYNGFSVDYLIDFDHPYIGSQVLSFELTPESFVRRIAKARTFGFLKEVELLHKNGLALGGSLDNAVVLDEYGVINDEGLRYKDEFVRHKVLDFIGDMAVAPLPIHGHFEVSCSGHAFNNEFLRLLTDREMSCLKLQELAADGVRPVREARPEAVLASAVA</sequence>
<evidence type="ECO:0000256" key="5">
    <source>
        <dbReference type="ARBA" id="ARBA00022516"/>
    </source>
</evidence>
<dbReference type="EC" id="3.5.1.108" evidence="4 12"/>
<dbReference type="InterPro" id="IPR020568">
    <property type="entry name" value="Ribosomal_Su5_D2-typ_SF"/>
</dbReference>
<dbReference type="Pfam" id="PF03331">
    <property type="entry name" value="LpxC"/>
    <property type="match status" value="1"/>
</dbReference>
<dbReference type="RefSeq" id="WP_126376001.1">
    <property type="nucleotide sequence ID" value="NZ_AP017378.1"/>
</dbReference>
<dbReference type="KEGG" id="dfl:DFE_0369"/>